<evidence type="ECO:0000313" key="3">
    <source>
        <dbReference type="Proteomes" id="UP001210339"/>
    </source>
</evidence>
<dbReference type="PANTHER" id="PTHR38447:SF1">
    <property type="entry name" value="RNA POLYMERASE-BINDING TRANSCRIPTION FACTOR CARD"/>
    <property type="match status" value="1"/>
</dbReference>
<dbReference type="EMBL" id="CP115667">
    <property type="protein sequence ID" value="WBW49493.1"/>
    <property type="molecule type" value="Genomic_DNA"/>
</dbReference>
<dbReference type="InterPro" id="IPR052531">
    <property type="entry name" value="CarD-like_regulator"/>
</dbReference>
<dbReference type="SUPFAM" id="SSF141259">
    <property type="entry name" value="CarD-like"/>
    <property type="match status" value="1"/>
</dbReference>
<dbReference type="InterPro" id="IPR003711">
    <property type="entry name" value="CarD-like/TRCF_RID"/>
</dbReference>
<dbReference type="InterPro" id="IPR042215">
    <property type="entry name" value="CarD-like_C"/>
</dbReference>
<dbReference type="Proteomes" id="UP001210339">
    <property type="component" value="Chromosome"/>
</dbReference>
<sequence length="160" mass="18415">MYTIGDKIVYPMQGAGVIVNIADKEILDEVRTYYILKLPIKDMEVMVPVDNAQELGVREVLSKEDMDKVLELLKSEERIEMPKNWNRRYRFNMDRIKSGNVLEIARVVRALERIDSQKSLSTGERKLLNNAKQIIVSEMVLVYDEDVEVVTTLVDEAILG</sequence>
<dbReference type="RefSeq" id="WP_271191023.1">
    <property type="nucleotide sequence ID" value="NZ_CP115667.1"/>
</dbReference>
<accession>A0ABY7QTM8</accession>
<dbReference type="Pfam" id="PF21095">
    <property type="entry name" value="CarD_C"/>
    <property type="match status" value="1"/>
</dbReference>
<keyword evidence="3" id="KW-1185">Reference proteome</keyword>
<evidence type="ECO:0000313" key="2">
    <source>
        <dbReference type="EMBL" id="WBW49493.1"/>
    </source>
</evidence>
<evidence type="ECO:0000259" key="1">
    <source>
        <dbReference type="SMART" id="SM01058"/>
    </source>
</evidence>
<proteinExistence type="predicted"/>
<feature type="domain" description="CarD-like/TRCF RNAP-interacting" evidence="1">
    <location>
        <begin position="1"/>
        <end position="112"/>
    </location>
</feature>
<organism evidence="2 3">
    <name type="scientific">Peptoniphilus equinus</name>
    <dbReference type="NCBI Taxonomy" id="3016343"/>
    <lineage>
        <taxon>Bacteria</taxon>
        <taxon>Bacillati</taxon>
        <taxon>Bacillota</taxon>
        <taxon>Tissierellia</taxon>
        <taxon>Tissierellales</taxon>
        <taxon>Peptoniphilaceae</taxon>
        <taxon>Peptoniphilus</taxon>
    </lineage>
</organism>
<name>A0ABY7QTM8_9FIRM</name>
<reference evidence="2 3" key="1">
    <citation type="submission" date="2023-01" db="EMBL/GenBank/DDBJ databases">
        <authorList>
            <person name="Lee S.H."/>
            <person name="Jung H.S."/>
            <person name="Yun J.U."/>
        </authorList>
    </citation>
    <scope>NUCLEOTIDE SEQUENCE [LARGE SCALE GENOMIC DNA]</scope>
    <source>
        <strain evidence="2 3">CBA3646</strain>
    </source>
</reference>
<protein>
    <submittedName>
        <fullName evidence="2">CarD family transcriptional regulator</fullName>
    </submittedName>
</protein>
<dbReference type="Pfam" id="PF02559">
    <property type="entry name" value="CarD_TRCF_RID"/>
    <property type="match status" value="1"/>
</dbReference>
<dbReference type="Gene3D" id="2.40.10.170">
    <property type="match status" value="1"/>
</dbReference>
<dbReference type="PANTHER" id="PTHR38447">
    <property type="entry name" value="TRANSCRIPTION FACTOR YDEB-RELATED"/>
    <property type="match status" value="1"/>
</dbReference>
<dbReference type="SMART" id="SM01058">
    <property type="entry name" value="CarD_TRCF"/>
    <property type="match status" value="1"/>
</dbReference>
<dbReference type="Gene3D" id="1.20.58.1290">
    <property type="entry name" value="CarD-like, C-terminal domain"/>
    <property type="match status" value="1"/>
</dbReference>
<gene>
    <name evidence="2" type="ORF">O6R05_05655</name>
</gene>
<dbReference type="InterPro" id="IPR048792">
    <property type="entry name" value="CarD_C"/>
</dbReference>
<dbReference type="InterPro" id="IPR036101">
    <property type="entry name" value="CarD-like/TRCF_RID_sf"/>
</dbReference>